<dbReference type="PANTHER" id="PTHR11670">
    <property type="entry name" value="ACONITASE/IRON-RESPONSIVE ELEMENT FAMILY MEMBER"/>
    <property type="match status" value="1"/>
</dbReference>
<evidence type="ECO:0000256" key="1">
    <source>
        <dbReference type="ARBA" id="ARBA00001966"/>
    </source>
</evidence>
<accession>A0ABD5AZQ9</accession>
<dbReference type="GO" id="GO:0003994">
    <property type="term" value="F:aconitate hydratase activity"/>
    <property type="evidence" value="ECO:0007669"/>
    <property type="project" value="UniProtKB-EC"/>
</dbReference>
<dbReference type="SUPFAM" id="SSF53732">
    <property type="entry name" value="Aconitase iron-sulfur domain"/>
    <property type="match status" value="1"/>
</dbReference>
<evidence type="ECO:0000256" key="3">
    <source>
        <dbReference type="ARBA" id="ARBA00007185"/>
    </source>
</evidence>
<feature type="domain" description="Aconitase/3-isopropylmalate dehydratase large subunit alpha/beta/alpha" evidence="12">
    <location>
        <begin position="1"/>
        <end position="134"/>
    </location>
</feature>
<gene>
    <name evidence="13" type="ORF">RCF65_13580</name>
</gene>
<evidence type="ECO:0000256" key="4">
    <source>
        <dbReference type="ARBA" id="ARBA00012926"/>
    </source>
</evidence>
<dbReference type="RefSeq" id="WP_308891675.1">
    <property type="nucleotide sequence ID" value="NZ_JAVGJF010000627.1"/>
</dbReference>
<keyword evidence="6" id="KW-0479">Metal-binding</keyword>
<dbReference type="EC" id="4.2.1.3" evidence="4"/>
<feature type="non-terminal residue" evidence="13">
    <location>
        <position position="1"/>
    </location>
</feature>
<evidence type="ECO:0000313" key="13">
    <source>
        <dbReference type="EMBL" id="MDQ7176980.1"/>
    </source>
</evidence>
<dbReference type="Pfam" id="PF00330">
    <property type="entry name" value="Aconitase"/>
    <property type="match status" value="1"/>
</dbReference>
<comment type="similarity">
    <text evidence="3">Belongs to the aconitase/IPM isomerase family.</text>
</comment>
<dbReference type="PROSITE" id="PS00450">
    <property type="entry name" value="ACONITASE_1"/>
    <property type="match status" value="1"/>
</dbReference>
<comment type="catalytic activity">
    <reaction evidence="9">
        <text>citrate = D-threo-isocitrate</text>
        <dbReference type="Rhea" id="RHEA:10336"/>
        <dbReference type="ChEBI" id="CHEBI:15562"/>
        <dbReference type="ChEBI" id="CHEBI:16947"/>
        <dbReference type="EC" id="4.2.1.3"/>
    </reaction>
</comment>
<name>A0ABD5AZQ9_STACR</name>
<protein>
    <recommendedName>
        <fullName evidence="4">aconitate hydratase</fullName>
        <ecNumber evidence="4">4.2.1.3</ecNumber>
    </recommendedName>
    <alternativeName>
        <fullName evidence="11">Iron-responsive protein-like</fullName>
    </alternativeName>
    <alternativeName>
        <fullName evidence="10">RNA-binding protein</fullName>
    </alternativeName>
</protein>
<dbReference type="AlphaFoldDB" id="A0ABD5AZQ9"/>
<comment type="cofactor">
    <cofactor evidence="1">
        <name>[4Fe-4S] cluster</name>
        <dbReference type="ChEBI" id="CHEBI:49883"/>
    </cofactor>
</comment>
<keyword evidence="8" id="KW-0411">Iron-sulfur</keyword>
<dbReference type="Proteomes" id="UP001240157">
    <property type="component" value="Unassembled WGS sequence"/>
</dbReference>
<evidence type="ECO:0000256" key="8">
    <source>
        <dbReference type="ARBA" id="ARBA00023014"/>
    </source>
</evidence>
<keyword evidence="5" id="KW-0816">Tricarboxylic acid cycle</keyword>
<dbReference type="Gene3D" id="3.30.499.10">
    <property type="entry name" value="Aconitase, domain 3"/>
    <property type="match status" value="1"/>
</dbReference>
<reference evidence="13 14" key="1">
    <citation type="submission" date="2023-08" db="EMBL/GenBank/DDBJ databases">
        <title>Whole genome sequencing of Staphylococcus chromogenes NNSch 2386.</title>
        <authorList>
            <person name="Kropotov V.S."/>
            <person name="Boriskina E.V."/>
            <person name="Gordinskaya N.A."/>
            <person name="Shkurkina I.S."/>
            <person name="Kryazhev D.V."/>
            <person name="Alekseeva A.E."/>
            <person name="Makhova M.A."/>
        </authorList>
    </citation>
    <scope>NUCLEOTIDE SEQUENCE [LARGE SCALE GENOMIC DNA]</scope>
    <source>
        <strain evidence="13 14">NNSch 2386</strain>
    </source>
</reference>
<dbReference type="InterPro" id="IPR001030">
    <property type="entry name" value="Acoase/IPM_deHydtase_lsu_aba"/>
</dbReference>
<dbReference type="InterPro" id="IPR015931">
    <property type="entry name" value="Acnase/IPM_dHydase_lsu_aba_1/3"/>
</dbReference>
<dbReference type="InterPro" id="IPR018136">
    <property type="entry name" value="Aconitase_4Fe-4S_BS"/>
</dbReference>
<dbReference type="InterPro" id="IPR036008">
    <property type="entry name" value="Aconitase_4Fe-4S_dom"/>
</dbReference>
<evidence type="ECO:0000259" key="12">
    <source>
        <dbReference type="Pfam" id="PF00330"/>
    </source>
</evidence>
<evidence type="ECO:0000256" key="7">
    <source>
        <dbReference type="ARBA" id="ARBA00023004"/>
    </source>
</evidence>
<dbReference type="GO" id="GO:0006099">
    <property type="term" value="P:tricarboxylic acid cycle"/>
    <property type="evidence" value="ECO:0007669"/>
    <property type="project" value="UniProtKB-KW"/>
</dbReference>
<evidence type="ECO:0000256" key="5">
    <source>
        <dbReference type="ARBA" id="ARBA00022532"/>
    </source>
</evidence>
<evidence type="ECO:0000256" key="10">
    <source>
        <dbReference type="ARBA" id="ARBA00031081"/>
    </source>
</evidence>
<evidence type="ECO:0000256" key="11">
    <source>
        <dbReference type="ARBA" id="ARBA00031977"/>
    </source>
</evidence>
<dbReference type="InterPro" id="IPR006249">
    <property type="entry name" value="Aconitase/IRP2"/>
</dbReference>
<sequence>LDLSTVEASLSGPKRPQDLIFLSDMKKEFEKSVTAPAGNQGHGLDASEFDKKATIEFKDGSTTEMTTGDIAIAAITSCTNTSNPYVMLGAGLLAKKAVEKGLEAPAYVKTSLAPGSKVVTGYLRYSGLQSYLDKL</sequence>
<dbReference type="GO" id="GO:0051536">
    <property type="term" value="F:iron-sulfur cluster binding"/>
    <property type="evidence" value="ECO:0007669"/>
    <property type="project" value="UniProtKB-KW"/>
</dbReference>
<feature type="non-terminal residue" evidence="13">
    <location>
        <position position="135"/>
    </location>
</feature>
<dbReference type="EMBL" id="JAVGJF010000627">
    <property type="protein sequence ID" value="MDQ7176980.1"/>
    <property type="molecule type" value="Genomic_DNA"/>
</dbReference>
<evidence type="ECO:0000256" key="9">
    <source>
        <dbReference type="ARBA" id="ARBA00023501"/>
    </source>
</evidence>
<dbReference type="GO" id="GO:0046872">
    <property type="term" value="F:metal ion binding"/>
    <property type="evidence" value="ECO:0007669"/>
    <property type="project" value="UniProtKB-KW"/>
</dbReference>
<keyword evidence="7" id="KW-0408">Iron</keyword>
<comment type="pathway">
    <text evidence="2">Carbohydrate metabolism; tricarboxylic acid cycle; isocitrate from oxaloacetate: step 2/2.</text>
</comment>
<evidence type="ECO:0000313" key="14">
    <source>
        <dbReference type="Proteomes" id="UP001240157"/>
    </source>
</evidence>
<comment type="caution">
    <text evidence="13">The sequence shown here is derived from an EMBL/GenBank/DDBJ whole genome shotgun (WGS) entry which is preliminary data.</text>
</comment>
<evidence type="ECO:0000256" key="6">
    <source>
        <dbReference type="ARBA" id="ARBA00022723"/>
    </source>
</evidence>
<proteinExistence type="inferred from homology"/>
<evidence type="ECO:0000256" key="2">
    <source>
        <dbReference type="ARBA" id="ARBA00004717"/>
    </source>
</evidence>
<organism evidence="13 14">
    <name type="scientific">Staphylococcus chromogenes</name>
    <name type="common">Staphylococcus hyicus subsp. chromogenes</name>
    <dbReference type="NCBI Taxonomy" id="46126"/>
    <lineage>
        <taxon>Bacteria</taxon>
        <taxon>Bacillati</taxon>
        <taxon>Bacillota</taxon>
        <taxon>Bacilli</taxon>
        <taxon>Bacillales</taxon>
        <taxon>Staphylococcaceae</taxon>
        <taxon>Staphylococcus</taxon>
    </lineage>
</organism>